<evidence type="ECO:0000256" key="4">
    <source>
        <dbReference type="ARBA" id="ARBA00022898"/>
    </source>
</evidence>
<evidence type="ECO:0000256" key="3">
    <source>
        <dbReference type="ARBA" id="ARBA00022679"/>
    </source>
</evidence>
<accession>A0A3Q9INQ5</accession>
<comment type="cofactor">
    <cofactor evidence="1">
        <name>pyridoxal 5'-phosphate</name>
        <dbReference type="ChEBI" id="CHEBI:597326"/>
    </cofactor>
</comment>
<dbReference type="SUPFAM" id="SSF53383">
    <property type="entry name" value="PLP-dependent transferases"/>
    <property type="match status" value="1"/>
</dbReference>
<reference evidence="6 7" key="1">
    <citation type="submission" date="2018-10" db="EMBL/GenBank/DDBJ databases">
        <title>Butyricimonas faecalis sp. nov., isolated from human faeces and emended description of the genus Butyricimonas.</title>
        <authorList>
            <person name="Le Roy T."/>
            <person name="Van der Smissen P."/>
            <person name="Paquot A."/>
            <person name="Delzenne N."/>
            <person name="Muccioli G."/>
            <person name="Collet J.-F."/>
            <person name="Cani P.D."/>
        </authorList>
    </citation>
    <scope>NUCLEOTIDE SEQUENCE [LARGE SCALE GENOMIC DNA]</scope>
    <source>
        <strain evidence="6 7">H184</strain>
    </source>
</reference>
<dbReference type="InterPro" id="IPR015421">
    <property type="entry name" value="PyrdxlP-dep_Trfase_major"/>
</dbReference>
<evidence type="ECO:0000313" key="6">
    <source>
        <dbReference type="EMBL" id="AZS30176.1"/>
    </source>
</evidence>
<dbReference type="PANTHER" id="PTHR11986:SF79">
    <property type="entry name" value="ACETYLORNITHINE AMINOTRANSFERASE, MITOCHONDRIAL"/>
    <property type="match status" value="1"/>
</dbReference>
<proteinExistence type="inferred from homology"/>
<dbReference type="Pfam" id="PF00202">
    <property type="entry name" value="Aminotran_3"/>
    <property type="match status" value="1"/>
</dbReference>
<name>A0A3Q9INQ5_9BACT</name>
<dbReference type="Proteomes" id="UP000270673">
    <property type="component" value="Chromosome"/>
</dbReference>
<dbReference type="InterPro" id="IPR050103">
    <property type="entry name" value="Class-III_PLP-dep_AT"/>
</dbReference>
<dbReference type="KEGG" id="buy:D8S85_11910"/>
<dbReference type="InterPro" id="IPR049704">
    <property type="entry name" value="Aminotrans_3_PPA_site"/>
</dbReference>
<dbReference type="FunFam" id="3.40.640.10:FF:000004">
    <property type="entry name" value="Acetylornithine aminotransferase"/>
    <property type="match status" value="1"/>
</dbReference>
<dbReference type="RefSeq" id="WP_106480820.1">
    <property type="nucleotide sequence ID" value="NZ_CP032819.1"/>
</dbReference>
<gene>
    <name evidence="6" type="ORF">D8S85_11910</name>
</gene>
<dbReference type="PANTHER" id="PTHR11986">
    <property type="entry name" value="AMINOTRANSFERASE CLASS III"/>
    <property type="match status" value="1"/>
</dbReference>
<dbReference type="OrthoDB" id="9801052at2"/>
<evidence type="ECO:0000256" key="2">
    <source>
        <dbReference type="ARBA" id="ARBA00022576"/>
    </source>
</evidence>
<dbReference type="InterPro" id="IPR005814">
    <property type="entry name" value="Aminotrans_3"/>
</dbReference>
<dbReference type="PIRSF" id="PIRSF000521">
    <property type="entry name" value="Transaminase_4ab_Lys_Orn"/>
    <property type="match status" value="1"/>
</dbReference>
<dbReference type="Gene3D" id="3.90.1150.10">
    <property type="entry name" value="Aspartate Aminotransferase, domain 1"/>
    <property type="match status" value="1"/>
</dbReference>
<protein>
    <submittedName>
        <fullName evidence="6">Aspartate aminotransferase family protein</fullName>
    </submittedName>
</protein>
<dbReference type="EMBL" id="CP032819">
    <property type="protein sequence ID" value="AZS30176.1"/>
    <property type="molecule type" value="Genomic_DNA"/>
</dbReference>
<evidence type="ECO:0000256" key="5">
    <source>
        <dbReference type="RuleBase" id="RU003560"/>
    </source>
</evidence>
<dbReference type="CDD" id="cd00610">
    <property type="entry name" value="OAT_like"/>
    <property type="match status" value="1"/>
</dbReference>
<dbReference type="AlphaFoldDB" id="A0A3Q9INQ5"/>
<sequence>MFDVYNVLNIEPVKAENVYFWDRDGNKYLDFYGGHAVISIGHSHPHYVDLVAGQLNRIGFYSNAVKNHLQEELEQKLRALSGCTDYNLFLCNSGAEANENALKLSSFVTGRSKILAMRTAFHGRTSGAVAVTDNPIIQAPWNRGHQVTFVGLNDAEALKRELAGREYAAVIVEGIQGVGGIRVPTREFLRVAREVCDQTGTLLILDEVQSGYGRTGKFFAYQHAGIEPDLVTMAKGMGNGFPVAGVLIHESIKAEKGMLGTTFGGNHLACAAAIAVLDVIKDEQLMENADRVGSYLMEQLKVLNGVIEVRGRGLMVGVDIDIPHAIFCRRLLADQHVITGTSGKNTLRLLPPLCVTREEIDEFVARFKQVMS</sequence>
<keyword evidence="2 6" id="KW-0032">Aminotransferase</keyword>
<dbReference type="InterPro" id="IPR015424">
    <property type="entry name" value="PyrdxlP-dep_Trfase"/>
</dbReference>
<keyword evidence="7" id="KW-1185">Reference proteome</keyword>
<keyword evidence="4 5" id="KW-0663">Pyridoxal phosphate</keyword>
<comment type="similarity">
    <text evidence="5">Belongs to the class-III pyridoxal-phosphate-dependent aminotransferase family.</text>
</comment>
<dbReference type="GO" id="GO:0030170">
    <property type="term" value="F:pyridoxal phosphate binding"/>
    <property type="evidence" value="ECO:0007669"/>
    <property type="project" value="InterPro"/>
</dbReference>
<evidence type="ECO:0000313" key="7">
    <source>
        <dbReference type="Proteomes" id="UP000270673"/>
    </source>
</evidence>
<organism evidence="6 7">
    <name type="scientific">Butyricimonas faecalis</name>
    <dbReference type="NCBI Taxonomy" id="2093856"/>
    <lineage>
        <taxon>Bacteria</taxon>
        <taxon>Pseudomonadati</taxon>
        <taxon>Bacteroidota</taxon>
        <taxon>Bacteroidia</taxon>
        <taxon>Bacteroidales</taxon>
        <taxon>Odoribacteraceae</taxon>
        <taxon>Butyricimonas</taxon>
    </lineage>
</organism>
<dbReference type="GO" id="GO:0008483">
    <property type="term" value="F:transaminase activity"/>
    <property type="evidence" value="ECO:0007669"/>
    <property type="project" value="UniProtKB-KW"/>
</dbReference>
<dbReference type="InterPro" id="IPR015422">
    <property type="entry name" value="PyrdxlP-dep_Trfase_small"/>
</dbReference>
<evidence type="ECO:0000256" key="1">
    <source>
        <dbReference type="ARBA" id="ARBA00001933"/>
    </source>
</evidence>
<keyword evidence="3 6" id="KW-0808">Transferase</keyword>
<dbReference type="Gene3D" id="3.40.640.10">
    <property type="entry name" value="Type I PLP-dependent aspartate aminotransferase-like (Major domain)"/>
    <property type="match status" value="1"/>
</dbReference>
<dbReference type="GO" id="GO:0042802">
    <property type="term" value="F:identical protein binding"/>
    <property type="evidence" value="ECO:0007669"/>
    <property type="project" value="TreeGrafter"/>
</dbReference>
<dbReference type="PROSITE" id="PS00600">
    <property type="entry name" value="AA_TRANSFER_CLASS_3"/>
    <property type="match status" value="1"/>
</dbReference>